<evidence type="ECO:0000313" key="1">
    <source>
        <dbReference type="EMBL" id="MFM0240483.1"/>
    </source>
</evidence>
<reference evidence="1 2" key="1">
    <citation type="journal article" date="2024" name="Chem. Sci.">
        <title>Discovery of megapolipeptins by genome mining of a Burkholderiales bacteria collection.</title>
        <authorList>
            <person name="Paulo B.S."/>
            <person name="Recchia M.J.J."/>
            <person name="Lee S."/>
            <person name="Fergusson C.H."/>
            <person name="Romanowski S.B."/>
            <person name="Hernandez A."/>
            <person name="Krull N."/>
            <person name="Liu D.Y."/>
            <person name="Cavanagh H."/>
            <person name="Bos A."/>
            <person name="Gray C.A."/>
            <person name="Murphy B.T."/>
            <person name="Linington R.G."/>
            <person name="Eustaquio A.S."/>
        </authorList>
    </citation>
    <scope>NUCLEOTIDE SEQUENCE [LARGE SCALE GENOMIC DNA]</scope>
    <source>
        <strain evidence="1 2">RL17-351-BIE-A</strain>
    </source>
</reference>
<keyword evidence="2" id="KW-1185">Reference proteome</keyword>
<name>A0ABW9BJP7_9BURK</name>
<dbReference type="RefSeq" id="WP_408262893.1">
    <property type="nucleotide sequence ID" value="NZ_JAQQCK010000008.1"/>
</dbReference>
<organism evidence="1 2">
    <name type="scientific">Paraburkholderia phytofirmans</name>
    <dbReference type="NCBI Taxonomy" id="261302"/>
    <lineage>
        <taxon>Bacteria</taxon>
        <taxon>Pseudomonadati</taxon>
        <taxon>Pseudomonadota</taxon>
        <taxon>Betaproteobacteria</taxon>
        <taxon>Burkholderiales</taxon>
        <taxon>Burkholderiaceae</taxon>
        <taxon>Paraburkholderia</taxon>
    </lineage>
</organism>
<protein>
    <submittedName>
        <fullName evidence="1">Uncharacterized protein</fullName>
    </submittedName>
</protein>
<gene>
    <name evidence="1" type="ORF">PQR03_20360</name>
</gene>
<dbReference type="Proteomes" id="UP001629274">
    <property type="component" value="Unassembled WGS sequence"/>
</dbReference>
<dbReference type="EMBL" id="JAQQDR010000007">
    <property type="protein sequence ID" value="MFM0240483.1"/>
    <property type="molecule type" value="Genomic_DNA"/>
</dbReference>
<evidence type="ECO:0000313" key="2">
    <source>
        <dbReference type="Proteomes" id="UP001629274"/>
    </source>
</evidence>
<proteinExistence type="predicted"/>
<sequence>MSASKDSLKIVGVLKFSLSFEWSISTLLRFQNSLCKSSRAQDENDFCSHNGSSIAFTMGTTQTIVSYPRINDNGKKDRNGARSAAGRMTAVSLTRNVREHRFQMHHYRGSAGDPLKN</sequence>
<accession>A0ABW9BJP7</accession>
<comment type="caution">
    <text evidence="1">The sequence shown here is derived from an EMBL/GenBank/DDBJ whole genome shotgun (WGS) entry which is preliminary data.</text>
</comment>